<keyword evidence="4" id="KW-0653">Protein transport</keyword>
<evidence type="ECO:0000313" key="11">
    <source>
        <dbReference type="Proteomes" id="UP000023152"/>
    </source>
</evidence>
<evidence type="ECO:0000256" key="5">
    <source>
        <dbReference type="ARBA" id="ARBA00022989"/>
    </source>
</evidence>
<dbReference type="AlphaFoldDB" id="X6NKM6"/>
<keyword evidence="3 8" id="KW-0812">Transmembrane</keyword>
<feature type="transmembrane region" description="Helical" evidence="8">
    <location>
        <begin position="389"/>
        <end position="410"/>
    </location>
</feature>
<dbReference type="GO" id="GO:0005484">
    <property type="term" value="F:SNAP receptor activity"/>
    <property type="evidence" value="ECO:0007669"/>
    <property type="project" value="InterPro"/>
</dbReference>
<dbReference type="PANTHER" id="PTHR21230">
    <property type="entry name" value="VESICLE TRANSPORT V-SNARE PROTEIN VTI1-RELATED"/>
    <property type="match status" value="1"/>
</dbReference>
<evidence type="ECO:0000259" key="9">
    <source>
        <dbReference type="PROSITE" id="PS50192"/>
    </source>
</evidence>
<dbReference type="SUPFAM" id="SSF58038">
    <property type="entry name" value="SNARE fusion complex"/>
    <property type="match status" value="2"/>
</dbReference>
<accession>X6NKM6</accession>
<feature type="domain" description="T-SNARE coiled-coil homology" evidence="9">
    <location>
        <begin position="31"/>
        <end position="93"/>
    </location>
</feature>
<keyword evidence="7" id="KW-0175">Coiled coil</keyword>
<dbReference type="InterPro" id="IPR044766">
    <property type="entry name" value="NPSN/SNAP25-like_N_SNARE"/>
</dbReference>
<dbReference type="Proteomes" id="UP000023152">
    <property type="component" value="Unassembled WGS sequence"/>
</dbReference>
<dbReference type="CDD" id="cd15861">
    <property type="entry name" value="SNARE_SNAP25N_23N_29N_SEC9N"/>
    <property type="match status" value="1"/>
</dbReference>
<feature type="coiled-coil region" evidence="7">
    <location>
        <begin position="349"/>
        <end position="383"/>
    </location>
</feature>
<evidence type="ECO:0000256" key="8">
    <source>
        <dbReference type="SAM" id="Phobius"/>
    </source>
</evidence>
<feature type="transmembrane region" description="Helical" evidence="8">
    <location>
        <begin position="102"/>
        <end position="122"/>
    </location>
</feature>
<proteinExistence type="predicted"/>
<dbReference type="GO" id="GO:0006906">
    <property type="term" value="P:vesicle fusion"/>
    <property type="evidence" value="ECO:0007669"/>
    <property type="project" value="TreeGrafter"/>
</dbReference>
<feature type="coiled-coil region" evidence="7">
    <location>
        <begin position="62"/>
        <end position="89"/>
    </location>
</feature>
<dbReference type="GO" id="GO:0031902">
    <property type="term" value="C:late endosome membrane"/>
    <property type="evidence" value="ECO:0007669"/>
    <property type="project" value="TreeGrafter"/>
</dbReference>
<comment type="caution">
    <text evidence="10">The sequence shown here is derived from an EMBL/GenBank/DDBJ whole genome shotgun (WGS) entry which is preliminary data.</text>
</comment>
<name>X6NKM6_RETFI</name>
<evidence type="ECO:0000256" key="6">
    <source>
        <dbReference type="ARBA" id="ARBA00023136"/>
    </source>
</evidence>
<dbReference type="Gene3D" id="1.20.5.110">
    <property type="match status" value="2"/>
</dbReference>
<dbReference type="GO" id="GO:0000149">
    <property type="term" value="F:SNARE binding"/>
    <property type="evidence" value="ECO:0007669"/>
    <property type="project" value="TreeGrafter"/>
</dbReference>
<dbReference type="GO" id="GO:0012507">
    <property type="term" value="C:ER to Golgi transport vesicle membrane"/>
    <property type="evidence" value="ECO:0007669"/>
    <property type="project" value="TreeGrafter"/>
</dbReference>
<comment type="subcellular location">
    <subcellularLocation>
        <location evidence="1">Membrane</location>
        <topology evidence="1">Single-pass type IV membrane protein</topology>
    </subcellularLocation>
</comment>
<dbReference type="GO" id="GO:0005794">
    <property type="term" value="C:Golgi apparatus"/>
    <property type="evidence" value="ECO:0007669"/>
    <property type="project" value="TreeGrafter"/>
</dbReference>
<dbReference type="GO" id="GO:0005789">
    <property type="term" value="C:endoplasmic reticulum membrane"/>
    <property type="evidence" value="ECO:0007669"/>
    <property type="project" value="TreeGrafter"/>
</dbReference>
<keyword evidence="6 8" id="KW-0472">Membrane</keyword>
<evidence type="ECO:0000256" key="3">
    <source>
        <dbReference type="ARBA" id="ARBA00022692"/>
    </source>
</evidence>
<evidence type="ECO:0000256" key="4">
    <source>
        <dbReference type="ARBA" id="ARBA00022927"/>
    </source>
</evidence>
<protein>
    <recommendedName>
        <fullName evidence="9">t-SNARE coiled-coil homology domain-containing protein</fullName>
    </recommendedName>
</protein>
<feature type="transmembrane region" description="Helical" evidence="8">
    <location>
        <begin position="128"/>
        <end position="157"/>
    </location>
</feature>
<keyword evidence="11" id="KW-1185">Reference proteome</keyword>
<dbReference type="GO" id="GO:0031201">
    <property type="term" value="C:SNARE complex"/>
    <property type="evidence" value="ECO:0007669"/>
    <property type="project" value="InterPro"/>
</dbReference>
<evidence type="ECO:0000256" key="2">
    <source>
        <dbReference type="ARBA" id="ARBA00022448"/>
    </source>
</evidence>
<evidence type="ECO:0000256" key="7">
    <source>
        <dbReference type="SAM" id="Coils"/>
    </source>
</evidence>
<gene>
    <name evidence="10" type="ORF">RFI_10849</name>
</gene>
<evidence type="ECO:0000313" key="10">
    <source>
        <dbReference type="EMBL" id="ETO26289.1"/>
    </source>
</evidence>
<sequence>MDKQKQKKKNKKWKTFGDIGKNEEGAILYGRHMQDQQHELADRGIEIITETKEVARNTAERVHEQTVQLKKIDNNLSEIDNELSRATRIMRRIGRRVMTDKYVMCLLVLVLIAVVIAVLLALEKRGNFFFLQLHMICFICVCKMLSVVVKHICLFFLKNVDNSKVRILLQNLSTVSILYLLTIAEELKQSQLIKYNIFYSKIFADMQHMEDEVKKVVVEIRSQCGPSGVREGDINVVKSKIAFAKNKIKMMNIEKRQLDANSSRKWSQIIQDLRDQVTDIESTLNWQGIKTDTEETNLNSLMCVFKKKAEEDAINYGRSQQDLQHKLAEDGLEMMASMQDIAVDTTQKMKEQTEKLVDIGKTLDETENELGRATRIIKRMGRKMLTDKYIMVLIFLVFLGIIAIIVLSALKNKIH</sequence>
<reference evidence="10 11" key="1">
    <citation type="journal article" date="2013" name="Curr. Biol.">
        <title>The Genome of the Foraminiferan Reticulomyxa filosa.</title>
        <authorList>
            <person name="Glockner G."/>
            <person name="Hulsmann N."/>
            <person name="Schleicher M."/>
            <person name="Noegel A.A."/>
            <person name="Eichinger L."/>
            <person name="Gallinger C."/>
            <person name="Pawlowski J."/>
            <person name="Sierra R."/>
            <person name="Euteneuer U."/>
            <person name="Pillet L."/>
            <person name="Moustafa A."/>
            <person name="Platzer M."/>
            <person name="Groth M."/>
            <person name="Szafranski K."/>
            <person name="Schliwa M."/>
        </authorList>
    </citation>
    <scope>NUCLEOTIDE SEQUENCE [LARGE SCALE GENOMIC DNA]</scope>
</reference>
<keyword evidence="5 8" id="KW-1133">Transmembrane helix</keyword>
<dbReference type="InterPro" id="IPR000727">
    <property type="entry name" value="T_SNARE_dom"/>
</dbReference>
<organism evidence="10 11">
    <name type="scientific">Reticulomyxa filosa</name>
    <dbReference type="NCBI Taxonomy" id="46433"/>
    <lineage>
        <taxon>Eukaryota</taxon>
        <taxon>Sar</taxon>
        <taxon>Rhizaria</taxon>
        <taxon>Retaria</taxon>
        <taxon>Foraminifera</taxon>
        <taxon>Monothalamids</taxon>
        <taxon>Reticulomyxidae</taxon>
        <taxon>Reticulomyxa</taxon>
    </lineage>
</organism>
<dbReference type="PROSITE" id="PS50192">
    <property type="entry name" value="T_SNARE"/>
    <property type="match status" value="1"/>
</dbReference>
<evidence type="ECO:0000256" key="1">
    <source>
        <dbReference type="ARBA" id="ARBA00004211"/>
    </source>
</evidence>
<keyword evidence="2" id="KW-0813">Transport</keyword>
<dbReference type="EMBL" id="ASPP01007968">
    <property type="protein sequence ID" value="ETO26289.1"/>
    <property type="molecule type" value="Genomic_DNA"/>
</dbReference>
<dbReference type="GO" id="GO:0015031">
    <property type="term" value="P:protein transport"/>
    <property type="evidence" value="ECO:0007669"/>
    <property type="project" value="UniProtKB-KW"/>
</dbReference>
<dbReference type="OrthoDB" id="19261at2759"/>